<evidence type="ECO:0000313" key="2">
    <source>
        <dbReference type="EMBL" id="PIL29631.1"/>
    </source>
</evidence>
<feature type="compositionally biased region" description="Basic and acidic residues" evidence="1">
    <location>
        <begin position="750"/>
        <end position="781"/>
    </location>
</feature>
<dbReference type="InterPro" id="IPR010770">
    <property type="entry name" value="Ecd"/>
</dbReference>
<dbReference type="OrthoDB" id="27237at2759"/>
<feature type="compositionally biased region" description="Polar residues" evidence="1">
    <location>
        <begin position="607"/>
        <end position="617"/>
    </location>
</feature>
<dbReference type="STRING" id="1077348.A0A2G8S792"/>
<reference evidence="2 3" key="1">
    <citation type="journal article" date="2015" name="Sci. Rep.">
        <title>Chromosome-level genome map provides insights into diverse defense mechanisms in the medicinal fungus Ganoderma sinense.</title>
        <authorList>
            <person name="Zhu Y."/>
            <person name="Xu J."/>
            <person name="Sun C."/>
            <person name="Zhou S."/>
            <person name="Xu H."/>
            <person name="Nelson D.R."/>
            <person name="Qian J."/>
            <person name="Song J."/>
            <person name="Luo H."/>
            <person name="Xiang L."/>
            <person name="Li Y."/>
            <person name="Xu Z."/>
            <person name="Ji A."/>
            <person name="Wang L."/>
            <person name="Lu S."/>
            <person name="Hayward A."/>
            <person name="Sun W."/>
            <person name="Li X."/>
            <person name="Schwartz D.C."/>
            <person name="Wang Y."/>
            <person name="Chen S."/>
        </authorList>
    </citation>
    <scope>NUCLEOTIDE SEQUENCE [LARGE SCALE GENOMIC DNA]</scope>
    <source>
        <strain evidence="2 3">ZZ0214-1</strain>
    </source>
</reference>
<feature type="compositionally biased region" description="Polar residues" evidence="1">
    <location>
        <begin position="547"/>
        <end position="557"/>
    </location>
</feature>
<dbReference type="GO" id="GO:0005634">
    <property type="term" value="C:nucleus"/>
    <property type="evidence" value="ECO:0007669"/>
    <property type="project" value="TreeGrafter"/>
</dbReference>
<feature type="compositionally biased region" description="Acidic residues" evidence="1">
    <location>
        <begin position="805"/>
        <end position="816"/>
    </location>
</feature>
<evidence type="ECO:0000256" key="1">
    <source>
        <dbReference type="SAM" id="MobiDB-lite"/>
    </source>
</evidence>
<feature type="region of interest" description="Disordered" evidence="1">
    <location>
        <begin position="515"/>
        <end position="659"/>
    </location>
</feature>
<comment type="caution">
    <text evidence="2">The sequence shown here is derived from an EMBL/GenBank/DDBJ whole genome shotgun (WGS) entry which is preliminary data.</text>
</comment>
<name>A0A2G8S792_9APHY</name>
<dbReference type="EMBL" id="AYKW01000020">
    <property type="protein sequence ID" value="PIL29631.1"/>
    <property type="molecule type" value="Genomic_DNA"/>
</dbReference>
<gene>
    <name evidence="2" type="ORF">GSI_08268</name>
</gene>
<dbReference type="Proteomes" id="UP000230002">
    <property type="component" value="Unassembled WGS sequence"/>
</dbReference>
<feature type="region of interest" description="Disordered" evidence="1">
    <location>
        <begin position="155"/>
        <end position="183"/>
    </location>
</feature>
<evidence type="ECO:0000313" key="3">
    <source>
        <dbReference type="Proteomes" id="UP000230002"/>
    </source>
</evidence>
<feature type="region of interest" description="Disordered" evidence="1">
    <location>
        <begin position="750"/>
        <end position="820"/>
    </location>
</feature>
<dbReference type="PANTHER" id="PTHR13060">
    <property type="entry name" value="SGT1 PROTEIN HSGT1 SUPPRESSOR OF GCR2"/>
    <property type="match status" value="1"/>
</dbReference>
<feature type="compositionally biased region" description="Acidic residues" evidence="1">
    <location>
        <begin position="635"/>
        <end position="656"/>
    </location>
</feature>
<dbReference type="AlphaFoldDB" id="A0A2G8S792"/>
<protein>
    <submittedName>
        <fullName evidence="2">Transcription factor</fullName>
    </submittedName>
</protein>
<organism evidence="2 3">
    <name type="scientific">Ganoderma sinense ZZ0214-1</name>
    <dbReference type="NCBI Taxonomy" id="1077348"/>
    <lineage>
        <taxon>Eukaryota</taxon>
        <taxon>Fungi</taxon>
        <taxon>Dikarya</taxon>
        <taxon>Basidiomycota</taxon>
        <taxon>Agaricomycotina</taxon>
        <taxon>Agaricomycetes</taxon>
        <taxon>Polyporales</taxon>
        <taxon>Polyporaceae</taxon>
        <taxon>Ganoderma</taxon>
    </lineage>
</organism>
<sequence>MVSVNDIFNRPPTISEDTLQYTLYLPSGQSDRVSATTLAALLLEHAQSLISGHLWHRDAFELKLAPDPEGNADVWVLEGRMRVGDCIDDEWCTVWLLRELSSKWDLVIRLQSIFDSDGEFLLIEGAEELPSWVTPTNAENRVWIHNSRLHLVPLSHVSPPSSKTQRRKYVSRRDSDDDDNIAEDEDEDEFITAVDAVKLVRGPSAGTLAPQDVQDVVWKRIAGYPTALRQHTHVTKAYLPVDVAKALAVNPSFVQKAVETFYTRDGLQLRAAQKMSRFPPEPADLVSVKMTRTAYAQLIGQNFHPPKVFGRWEEREGMKEWRWRDVGMKIACGFEMLYQESKSRKETTSVNFKYSPASLEALKDSLRRNPEYAQYIQRLVAAGYFKGELEGSQLWITLESQAASAFVAARRDDDASRPSFAALVQVAIDQYVTDRTSTSCEEDSEEWLNVDATDFDAMLEKTLSGKEGATDAMDVDGTEDRVAKLQAERLRDLAHKVEDFLEGEGDVEGARFADEAFADDDDDDDSDDTEDAEEDDADMDQDEIVDTSESSTSQLTEKQLAARQAAMDKLVPALDPSEYGKMPPSYHTNSQRVAPVTMESDTRETSGTDPADVSSSTPLRPIRPPILPRNVFDGVDSDDESDEDDPVVDEEDEEEQPQVVGEVEIDMGEEEDEFIEFARQALGVSDEQWKEILEERRERGAFVPTHIVSETVHENKRTLKPCNAADAASNPQVGGGDRLTSFEEVMKAMDAELERARGERQEGRRKHASDTKGKGKAREGDNSSMDIEAAMEAELEGLLEKGQADDEDGDGDESGEMDYQLIKNFLESFKSQAGLSGPGWTLPRDDQ</sequence>
<proteinExistence type="predicted"/>
<dbReference type="PANTHER" id="PTHR13060:SF0">
    <property type="entry name" value="PROTEIN ECDYSONELESS HOMOLOG"/>
    <property type="match status" value="1"/>
</dbReference>
<feature type="compositionally biased region" description="Acidic residues" evidence="1">
    <location>
        <begin position="516"/>
        <end position="546"/>
    </location>
</feature>
<keyword evidence="3" id="KW-1185">Reference proteome</keyword>
<dbReference type="Pfam" id="PF07093">
    <property type="entry name" value="SGT1"/>
    <property type="match status" value="1"/>
</dbReference>
<accession>A0A2G8S792</accession>